<keyword evidence="4" id="KW-0804">Transcription</keyword>
<evidence type="ECO:0000256" key="1">
    <source>
        <dbReference type="ARBA" id="ARBA00009437"/>
    </source>
</evidence>
<dbReference type="GO" id="GO:0003677">
    <property type="term" value="F:DNA binding"/>
    <property type="evidence" value="ECO:0007669"/>
    <property type="project" value="UniProtKB-KW"/>
</dbReference>
<dbReference type="Proteomes" id="UP001184150">
    <property type="component" value="Unassembled WGS sequence"/>
</dbReference>
<gene>
    <name evidence="6" type="ORF">J2792_002275</name>
</gene>
<protein>
    <submittedName>
        <fullName evidence="6">DNA-binding transcriptional LysR family regulator</fullName>
    </submittedName>
</protein>
<dbReference type="InterPro" id="IPR005119">
    <property type="entry name" value="LysR_subst-bd"/>
</dbReference>
<dbReference type="InterPro" id="IPR036388">
    <property type="entry name" value="WH-like_DNA-bd_sf"/>
</dbReference>
<evidence type="ECO:0000259" key="5">
    <source>
        <dbReference type="PROSITE" id="PS50931"/>
    </source>
</evidence>
<evidence type="ECO:0000313" key="7">
    <source>
        <dbReference type="Proteomes" id="UP001184150"/>
    </source>
</evidence>
<evidence type="ECO:0000256" key="2">
    <source>
        <dbReference type="ARBA" id="ARBA00023015"/>
    </source>
</evidence>
<feature type="domain" description="HTH lysR-type" evidence="5">
    <location>
        <begin position="6"/>
        <end position="63"/>
    </location>
</feature>
<dbReference type="RefSeq" id="WP_309805279.1">
    <property type="nucleotide sequence ID" value="NZ_JAVDRD010000005.1"/>
</dbReference>
<sequence length="302" mass="33785">MRFKGLDLNLLAAFDVLLESRSVSAAARQMNLSQPAMSAALTRLREYFADELLVVQGKRMYPTAFAEALVPQVRDTLRSVEAMLAASNRFDPATTQRTFRLVASDYVVTAVLAPLLQALPRLAPSLRIELVLPSDAAHTELREGRADLLIAPEQFILSDHPSELLCEERHVVIGSSHNAAFADGGPSLEAFLTAGHVSVRIGALRDHAFADRQLNQMGLERRIEIEVPSFSTIPWVLMDTQRLAVIQERLARRLIAAFPLAMAPLPFAFQPMREMVQYHRTRSSDEGLRWLMARLREVAYRS</sequence>
<dbReference type="Gene3D" id="1.10.10.10">
    <property type="entry name" value="Winged helix-like DNA-binding domain superfamily/Winged helix DNA-binding domain"/>
    <property type="match status" value="1"/>
</dbReference>
<dbReference type="EMBL" id="JAVDRD010000005">
    <property type="protein sequence ID" value="MDR6511403.1"/>
    <property type="molecule type" value="Genomic_DNA"/>
</dbReference>
<dbReference type="Pfam" id="PF03466">
    <property type="entry name" value="LysR_substrate"/>
    <property type="match status" value="1"/>
</dbReference>
<dbReference type="PROSITE" id="PS50931">
    <property type="entry name" value="HTH_LYSR"/>
    <property type="match status" value="1"/>
</dbReference>
<dbReference type="SUPFAM" id="SSF53850">
    <property type="entry name" value="Periplasmic binding protein-like II"/>
    <property type="match status" value="1"/>
</dbReference>
<dbReference type="PANTHER" id="PTHR30118">
    <property type="entry name" value="HTH-TYPE TRANSCRIPTIONAL REGULATOR LEUO-RELATED"/>
    <property type="match status" value="1"/>
</dbReference>
<dbReference type="InterPro" id="IPR000847">
    <property type="entry name" value="LysR_HTH_N"/>
</dbReference>
<organism evidence="6 7">
    <name type="scientific">Novosphingobium capsulatum</name>
    <dbReference type="NCBI Taxonomy" id="13688"/>
    <lineage>
        <taxon>Bacteria</taxon>
        <taxon>Pseudomonadati</taxon>
        <taxon>Pseudomonadota</taxon>
        <taxon>Alphaproteobacteria</taxon>
        <taxon>Sphingomonadales</taxon>
        <taxon>Sphingomonadaceae</taxon>
        <taxon>Novosphingobium</taxon>
    </lineage>
</organism>
<name>A0ABU1MM54_9SPHN</name>
<keyword evidence="2" id="KW-0805">Transcription regulation</keyword>
<proteinExistence type="inferred from homology"/>
<dbReference type="PRINTS" id="PR00039">
    <property type="entry name" value="HTHLYSR"/>
</dbReference>
<accession>A0ABU1MM54</accession>
<dbReference type="SUPFAM" id="SSF46785">
    <property type="entry name" value="Winged helix' DNA-binding domain"/>
    <property type="match status" value="1"/>
</dbReference>
<evidence type="ECO:0000256" key="4">
    <source>
        <dbReference type="ARBA" id="ARBA00023163"/>
    </source>
</evidence>
<dbReference type="InterPro" id="IPR050389">
    <property type="entry name" value="LysR-type_TF"/>
</dbReference>
<dbReference type="Pfam" id="PF00126">
    <property type="entry name" value="HTH_1"/>
    <property type="match status" value="1"/>
</dbReference>
<evidence type="ECO:0000256" key="3">
    <source>
        <dbReference type="ARBA" id="ARBA00023125"/>
    </source>
</evidence>
<evidence type="ECO:0000313" key="6">
    <source>
        <dbReference type="EMBL" id="MDR6511403.1"/>
    </source>
</evidence>
<dbReference type="PANTHER" id="PTHR30118:SF6">
    <property type="entry name" value="HTH-TYPE TRANSCRIPTIONAL REGULATOR LEUO"/>
    <property type="match status" value="1"/>
</dbReference>
<reference evidence="6 7" key="1">
    <citation type="submission" date="2023-07" db="EMBL/GenBank/DDBJ databases">
        <title>Sorghum-associated microbial communities from plants grown in Nebraska, USA.</title>
        <authorList>
            <person name="Schachtman D."/>
        </authorList>
    </citation>
    <scope>NUCLEOTIDE SEQUENCE [LARGE SCALE GENOMIC DNA]</scope>
    <source>
        <strain evidence="6 7">DS1027</strain>
    </source>
</reference>
<keyword evidence="3 6" id="KW-0238">DNA-binding</keyword>
<comment type="caution">
    <text evidence="6">The sequence shown here is derived from an EMBL/GenBank/DDBJ whole genome shotgun (WGS) entry which is preliminary data.</text>
</comment>
<comment type="similarity">
    <text evidence="1">Belongs to the LysR transcriptional regulatory family.</text>
</comment>
<dbReference type="Gene3D" id="3.40.190.10">
    <property type="entry name" value="Periplasmic binding protein-like II"/>
    <property type="match status" value="2"/>
</dbReference>
<keyword evidence="7" id="KW-1185">Reference proteome</keyword>
<dbReference type="InterPro" id="IPR036390">
    <property type="entry name" value="WH_DNA-bd_sf"/>
</dbReference>